<proteinExistence type="predicted"/>
<keyword evidence="1" id="KW-0732">Signal</keyword>
<feature type="chain" id="PRO_5003211578" description="DUF4925 domain-containing protein" evidence="1">
    <location>
        <begin position="20"/>
        <end position="405"/>
    </location>
</feature>
<evidence type="ECO:0000313" key="3">
    <source>
        <dbReference type="Proteomes" id="UP000008630"/>
    </source>
</evidence>
<sequence length="405" mass="43755">MKKNLFYLFVLICSMSLFAACSSDNDEDTAWKQIPETEISGDNAVLKINDEVRASGSMQMKVQNATEATVNLKNVLPGYSEISVPVELKKQADGSYLFAGKSSLSTPPSMMTKSTAPAFVIYDLSLQGNITLDGKASAQLTSKLNSAAQGELTGTWKLQTKVTSDKGAVAAAPLFLVWSALEIGKPNLEQAANLVNLFGSMALVNVLNQVTFGEDGNITAKYWSDVDMNDIMGGADDNGNLNPSHTEWLDSPKGLAFWYAKDGMLYVVPSISAILKKAGTEGNASTSDLTAVMAKLAVYGVNVETLMPTVMQWMTTGIPLKYNVDGNALKVYVDKVMVTPFVEALLPALPKLQVELEKILADPNNGNAGMIKMALAMMGIEKLTDIETIWKENTKDFNLSLNFTK</sequence>
<dbReference type="Proteomes" id="UP000008630">
    <property type="component" value="Chromosome"/>
</dbReference>
<dbReference type="EMBL" id="CP002352">
    <property type="protein sequence ID" value="ADV45249.1"/>
    <property type="molecule type" value="Genomic_DNA"/>
</dbReference>
<evidence type="ECO:0000256" key="1">
    <source>
        <dbReference type="SAM" id="SignalP"/>
    </source>
</evidence>
<protein>
    <recommendedName>
        <fullName evidence="4">DUF4925 domain-containing protein</fullName>
    </recommendedName>
</protein>
<dbReference type="RefSeq" id="WP_013548836.1">
    <property type="nucleotide sequence ID" value="NC_014933.1"/>
</dbReference>
<dbReference type="STRING" id="693979.Bache_3326"/>
<dbReference type="KEGG" id="bhl:Bache_3326"/>
<gene>
    <name evidence="2" type="ordered locus">Bache_3326</name>
</gene>
<dbReference type="PROSITE" id="PS51257">
    <property type="entry name" value="PROKAR_LIPOPROTEIN"/>
    <property type="match status" value="1"/>
</dbReference>
<dbReference type="AlphaFoldDB" id="E6ST45"/>
<accession>E6ST45</accession>
<dbReference type="HOGENOM" id="CLU_039810_0_0_10"/>
<feature type="signal peptide" evidence="1">
    <location>
        <begin position="1"/>
        <end position="19"/>
    </location>
</feature>
<reference evidence="2 3" key="2">
    <citation type="journal article" date="2011" name="Stand. Genomic Sci.">
        <title>Complete genome sequence of Bacteroides helcogenes type strain (P 36-108).</title>
        <authorList>
            <person name="Pati A."/>
            <person name="Gronow S."/>
            <person name="Zeytun A."/>
            <person name="Lapidus A."/>
            <person name="Nolan M."/>
            <person name="Hammon N."/>
            <person name="Deshpande S."/>
            <person name="Cheng J.F."/>
            <person name="Tapia R."/>
            <person name="Han C."/>
            <person name="Goodwin L."/>
            <person name="Pitluck S."/>
            <person name="Liolios K."/>
            <person name="Pagani I."/>
            <person name="Ivanova N."/>
            <person name="Mavromatis K."/>
            <person name="Chen A."/>
            <person name="Palaniappan K."/>
            <person name="Land M."/>
            <person name="Hauser L."/>
            <person name="Chang Y.J."/>
            <person name="Jeffries C.D."/>
            <person name="Detter J.C."/>
            <person name="Brambilla E."/>
            <person name="Rohde M."/>
            <person name="Goker M."/>
            <person name="Woyke T."/>
            <person name="Bristow J."/>
            <person name="Eisen J.A."/>
            <person name="Markowitz V."/>
            <person name="Hugenholtz P."/>
            <person name="Kyrpides N.C."/>
            <person name="Klenk H.P."/>
            <person name="Lucas S."/>
        </authorList>
    </citation>
    <scope>NUCLEOTIDE SEQUENCE [LARGE SCALE GENOMIC DNA]</scope>
    <source>
        <strain evidence="3">ATCC 35417 / DSM 20613 / JCM 6297 / CCUG 15421 / P 36-108</strain>
    </source>
</reference>
<evidence type="ECO:0008006" key="4">
    <source>
        <dbReference type="Google" id="ProtNLM"/>
    </source>
</evidence>
<organism evidence="2 3">
    <name type="scientific">Bacteroides helcogenes (strain ATCC 35417 / DSM 20613 / JCM 6297 / CCUG 15421 / P 36-108)</name>
    <dbReference type="NCBI Taxonomy" id="693979"/>
    <lineage>
        <taxon>Bacteria</taxon>
        <taxon>Pseudomonadati</taxon>
        <taxon>Bacteroidota</taxon>
        <taxon>Bacteroidia</taxon>
        <taxon>Bacteroidales</taxon>
        <taxon>Bacteroidaceae</taxon>
        <taxon>Bacteroides</taxon>
    </lineage>
</organism>
<keyword evidence="3" id="KW-1185">Reference proteome</keyword>
<reference key="1">
    <citation type="submission" date="2010-11" db="EMBL/GenBank/DDBJ databases">
        <title>The complete genome of Bacteroides helcogenes P 36-108.</title>
        <authorList>
            <consortium name="US DOE Joint Genome Institute (JGI-PGF)"/>
            <person name="Lucas S."/>
            <person name="Copeland A."/>
            <person name="Lapidus A."/>
            <person name="Bruce D."/>
            <person name="Goodwin L."/>
            <person name="Pitluck S."/>
            <person name="Kyrpides N."/>
            <person name="Mavromatis K."/>
            <person name="Ivanova N."/>
            <person name="Zeytun A."/>
            <person name="Brettin T."/>
            <person name="Detter J.C."/>
            <person name="Tapia R."/>
            <person name="Han C."/>
            <person name="Land M."/>
            <person name="Hauser L."/>
            <person name="Markowitz V."/>
            <person name="Cheng J.-F."/>
            <person name="Hugenholtz P."/>
            <person name="Woyke T."/>
            <person name="Wu D."/>
            <person name="Gronow S."/>
            <person name="Wellnitz S."/>
            <person name="Brambilla E."/>
            <person name="Klenk H.-P."/>
            <person name="Eisen J.A."/>
        </authorList>
    </citation>
    <scope>NUCLEOTIDE SEQUENCE</scope>
    <source>
        <strain>P 36-108</strain>
    </source>
</reference>
<name>E6ST45_BACT6</name>
<dbReference type="eggNOG" id="ENOG5033S9J">
    <property type="taxonomic scope" value="Bacteria"/>
</dbReference>
<dbReference type="PATRIC" id="fig|693979.3.peg.3491"/>
<evidence type="ECO:0000313" key="2">
    <source>
        <dbReference type="EMBL" id="ADV45249.1"/>
    </source>
</evidence>